<comment type="subcellular location">
    <subcellularLocation>
        <location evidence="5 7">Cytoplasm</location>
    </subcellularLocation>
</comment>
<evidence type="ECO:0000256" key="6">
    <source>
        <dbReference type="RuleBase" id="RU003330"/>
    </source>
</evidence>
<comment type="caution">
    <text evidence="5">Lacks conserved residue(s) required for the propagation of feature annotation.</text>
</comment>
<feature type="region of interest" description="NMP" evidence="5">
    <location>
        <begin position="30"/>
        <end position="59"/>
    </location>
</feature>
<keyword evidence="3 5" id="KW-0547">Nucleotide-binding</keyword>
<keyword evidence="2 5" id="KW-0545">Nucleotide biosynthesis</keyword>
<comment type="caution">
    <text evidence="8">The sequence shown here is derived from an EMBL/GenBank/DDBJ whole genome shotgun (WGS) entry which is preliminary data.</text>
</comment>
<dbReference type="InterPro" id="IPR033690">
    <property type="entry name" value="Adenylat_kinase_CS"/>
</dbReference>
<dbReference type="InterPro" id="IPR000850">
    <property type="entry name" value="Adenylat/UMP-CMP_kin"/>
</dbReference>
<evidence type="ECO:0000256" key="2">
    <source>
        <dbReference type="ARBA" id="ARBA00022727"/>
    </source>
</evidence>
<dbReference type="Pfam" id="PF00406">
    <property type="entry name" value="ADK"/>
    <property type="match status" value="1"/>
</dbReference>
<feature type="binding site" evidence="5">
    <location>
        <begin position="57"/>
        <end position="59"/>
    </location>
    <ligand>
        <name>AMP</name>
        <dbReference type="ChEBI" id="CHEBI:456215"/>
    </ligand>
</feature>
<keyword evidence="5" id="KW-0963">Cytoplasm</keyword>
<keyword evidence="5 7" id="KW-0067">ATP-binding</keyword>
<feature type="binding site" evidence="5">
    <location>
        <position position="127"/>
    </location>
    <ligand>
        <name>ATP</name>
        <dbReference type="ChEBI" id="CHEBI:30616"/>
    </ligand>
</feature>
<dbReference type="InterPro" id="IPR006259">
    <property type="entry name" value="Adenyl_kin_sub"/>
</dbReference>
<feature type="binding site" evidence="5">
    <location>
        <begin position="85"/>
        <end position="88"/>
    </location>
    <ligand>
        <name>AMP</name>
        <dbReference type="ChEBI" id="CHEBI:456215"/>
    </ligand>
</feature>
<keyword evidence="4 5" id="KW-0418">Kinase</keyword>
<feature type="binding site" evidence="5">
    <location>
        <begin position="10"/>
        <end position="15"/>
    </location>
    <ligand>
        <name>ATP</name>
        <dbReference type="ChEBI" id="CHEBI:30616"/>
    </ligand>
</feature>
<gene>
    <name evidence="5 8" type="primary">adk</name>
    <name evidence="8" type="ORF">GCM10007989_04150</name>
</gene>
<feature type="binding site" evidence="5">
    <location>
        <position position="31"/>
    </location>
    <ligand>
        <name>AMP</name>
        <dbReference type="ChEBI" id="CHEBI:456215"/>
    </ligand>
</feature>
<dbReference type="GO" id="GO:0004017">
    <property type="term" value="F:AMP kinase activity"/>
    <property type="evidence" value="ECO:0007669"/>
    <property type="project" value="UniProtKB-UniRule"/>
</dbReference>
<dbReference type="NCBIfam" id="NF011105">
    <property type="entry name" value="PRK14532.1"/>
    <property type="match status" value="1"/>
</dbReference>
<comment type="function">
    <text evidence="5">Catalyzes the reversible transfer of the terminal phosphate group between ATP and AMP. Plays an important role in cellular energy homeostasis and in adenine nucleotide metabolism.</text>
</comment>
<dbReference type="PANTHER" id="PTHR23359">
    <property type="entry name" value="NUCLEOTIDE KINASE"/>
    <property type="match status" value="1"/>
</dbReference>
<dbReference type="PRINTS" id="PR00094">
    <property type="entry name" value="ADENYLTKNASE"/>
</dbReference>
<comment type="similarity">
    <text evidence="5 6">Belongs to the adenylate kinase family.</text>
</comment>
<dbReference type="NCBIfam" id="NF011101">
    <property type="entry name" value="PRK14528.1"/>
    <property type="match status" value="1"/>
</dbReference>
<comment type="domain">
    <text evidence="5">Consists of three domains, a large central CORE domain and two small peripheral domains, NMPbind and LID, which undergo movements during catalysis. The LID domain closes over the site of phosphoryl transfer upon ATP binding. Assembling and dissambling the active center during each catalytic cycle provides an effective means to prevent ATP hydrolysis.</text>
</comment>
<dbReference type="EMBL" id="BMZE01000001">
    <property type="protein sequence ID" value="GHA12786.1"/>
    <property type="molecule type" value="Genomic_DNA"/>
</dbReference>
<dbReference type="Proteomes" id="UP000646579">
    <property type="component" value="Unassembled WGS sequence"/>
</dbReference>
<dbReference type="AlphaFoldDB" id="A0A918VPS0"/>
<comment type="subunit">
    <text evidence="5 7">Monomer.</text>
</comment>
<evidence type="ECO:0000256" key="1">
    <source>
        <dbReference type="ARBA" id="ARBA00022679"/>
    </source>
</evidence>
<keyword evidence="9" id="KW-1185">Reference proteome</keyword>
<comment type="catalytic activity">
    <reaction evidence="5 7">
        <text>AMP + ATP = 2 ADP</text>
        <dbReference type="Rhea" id="RHEA:12973"/>
        <dbReference type="ChEBI" id="CHEBI:30616"/>
        <dbReference type="ChEBI" id="CHEBI:456215"/>
        <dbReference type="ChEBI" id="CHEBI:456216"/>
        <dbReference type="EC" id="2.7.4.3"/>
    </reaction>
</comment>
<dbReference type="GO" id="GO:0005737">
    <property type="term" value="C:cytoplasm"/>
    <property type="evidence" value="ECO:0007669"/>
    <property type="project" value="UniProtKB-SubCell"/>
</dbReference>
<dbReference type="SUPFAM" id="SSF52540">
    <property type="entry name" value="P-loop containing nucleoside triphosphate hydrolases"/>
    <property type="match status" value="1"/>
</dbReference>
<feature type="binding site" evidence="5">
    <location>
        <position position="92"/>
    </location>
    <ligand>
        <name>AMP</name>
        <dbReference type="ChEBI" id="CHEBI:456215"/>
    </ligand>
</feature>
<dbReference type="NCBIfam" id="NF001381">
    <property type="entry name" value="PRK00279.1-3"/>
    <property type="match status" value="1"/>
</dbReference>
<dbReference type="PROSITE" id="PS00113">
    <property type="entry name" value="ADENYLATE_KINASE"/>
    <property type="match status" value="1"/>
</dbReference>
<evidence type="ECO:0000256" key="4">
    <source>
        <dbReference type="ARBA" id="ARBA00022777"/>
    </source>
</evidence>
<name>A0A918VPS0_9HYPH</name>
<evidence type="ECO:0000313" key="8">
    <source>
        <dbReference type="EMBL" id="GHA12786.1"/>
    </source>
</evidence>
<dbReference type="EC" id="2.7.4.3" evidence="5 7"/>
<dbReference type="CDD" id="cd01428">
    <property type="entry name" value="ADK"/>
    <property type="match status" value="1"/>
</dbReference>
<evidence type="ECO:0000256" key="3">
    <source>
        <dbReference type="ARBA" id="ARBA00022741"/>
    </source>
</evidence>
<organism evidence="8 9">
    <name type="scientific">Devosia pacifica</name>
    <dbReference type="NCBI Taxonomy" id="1335967"/>
    <lineage>
        <taxon>Bacteria</taxon>
        <taxon>Pseudomonadati</taxon>
        <taxon>Pseudomonadota</taxon>
        <taxon>Alphaproteobacteria</taxon>
        <taxon>Hyphomicrobiales</taxon>
        <taxon>Devosiaceae</taxon>
        <taxon>Devosia</taxon>
    </lineage>
</organism>
<feature type="binding site" evidence="5">
    <location>
        <position position="174"/>
    </location>
    <ligand>
        <name>ATP</name>
        <dbReference type="ChEBI" id="CHEBI:30616"/>
    </ligand>
</feature>
<dbReference type="GO" id="GO:0005524">
    <property type="term" value="F:ATP binding"/>
    <property type="evidence" value="ECO:0007669"/>
    <property type="project" value="UniProtKB-UniRule"/>
</dbReference>
<dbReference type="NCBIfam" id="NF011104">
    <property type="entry name" value="PRK14531.1"/>
    <property type="match status" value="1"/>
</dbReference>
<evidence type="ECO:0000256" key="7">
    <source>
        <dbReference type="RuleBase" id="RU003331"/>
    </source>
</evidence>
<dbReference type="RefSeq" id="WP_189422889.1">
    <property type="nucleotide sequence ID" value="NZ_BMZE01000001.1"/>
</dbReference>
<dbReference type="GO" id="GO:0044209">
    <property type="term" value="P:AMP salvage"/>
    <property type="evidence" value="ECO:0007669"/>
    <property type="project" value="UniProtKB-UniRule"/>
</dbReference>
<feature type="binding site" evidence="5">
    <location>
        <position position="36"/>
    </location>
    <ligand>
        <name>AMP</name>
        <dbReference type="ChEBI" id="CHEBI:456215"/>
    </ligand>
</feature>
<dbReference type="InterPro" id="IPR027417">
    <property type="entry name" value="P-loop_NTPase"/>
</dbReference>
<sequence>MRLILLGPPGAGKGTQAKILIAEYGIPHLSTGDILRGAIAEKTPLGLEAKAIVDRGDLVSDDIVNGIVSERLDAEDCKPGFILDGFPRTIAQAEALEAMLEEKGMQLDAVIEVQADADTLVERVKNRAKESGGARADDNEEVLRKRLEVYKGQTAPLVEFYRGKGLLKPVDGMKPVDEVTASIKASLGR</sequence>
<dbReference type="NCBIfam" id="TIGR01351">
    <property type="entry name" value="adk"/>
    <property type="match status" value="1"/>
</dbReference>
<dbReference type="NCBIfam" id="NF011100">
    <property type="entry name" value="PRK14527.1"/>
    <property type="match status" value="1"/>
</dbReference>
<dbReference type="HAMAP" id="MF_00235">
    <property type="entry name" value="Adenylate_kinase_Adk"/>
    <property type="match status" value="1"/>
</dbReference>
<feature type="binding site" evidence="5">
    <location>
        <position position="135"/>
    </location>
    <ligand>
        <name>AMP</name>
        <dbReference type="ChEBI" id="CHEBI:456215"/>
    </ligand>
</feature>
<reference evidence="8" key="2">
    <citation type="submission" date="2020-09" db="EMBL/GenBank/DDBJ databases">
        <authorList>
            <person name="Sun Q."/>
            <person name="Kim S."/>
        </authorList>
    </citation>
    <scope>NUCLEOTIDE SEQUENCE</scope>
    <source>
        <strain evidence="8">KCTC 32437</strain>
    </source>
</reference>
<proteinExistence type="inferred from homology"/>
<reference evidence="8" key="1">
    <citation type="journal article" date="2014" name="Int. J. Syst. Evol. Microbiol.">
        <title>Complete genome sequence of Corynebacterium casei LMG S-19264T (=DSM 44701T), isolated from a smear-ripened cheese.</title>
        <authorList>
            <consortium name="US DOE Joint Genome Institute (JGI-PGF)"/>
            <person name="Walter F."/>
            <person name="Albersmeier A."/>
            <person name="Kalinowski J."/>
            <person name="Ruckert C."/>
        </authorList>
    </citation>
    <scope>NUCLEOTIDE SEQUENCE</scope>
    <source>
        <strain evidence="8">KCTC 32437</strain>
    </source>
</reference>
<protein>
    <recommendedName>
        <fullName evidence="5 7">Adenylate kinase</fullName>
        <shortName evidence="5">AK</shortName>
        <ecNumber evidence="5 7">2.7.4.3</ecNumber>
    </recommendedName>
    <alternativeName>
        <fullName evidence="5">ATP-AMP transphosphorylase</fullName>
    </alternativeName>
    <alternativeName>
        <fullName evidence="5">ATP:AMP phosphotransferase</fullName>
    </alternativeName>
    <alternativeName>
        <fullName evidence="5">Adenylate monophosphate kinase</fullName>
    </alternativeName>
</protein>
<feature type="binding site" evidence="5">
    <location>
        <position position="146"/>
    </location>
    <ligand>
        <name>AMP</name>
        <dbReference type="ChEBI" id="CHEBI:456215"/>
    </ligand>
</feature>
<accession>A0A918VPS0</accession>
<comment type="pathway">
    <text evidence="5">Purine metabolism; AMP biosynthesis via salvage pathway; AMP from ADP: step 1/1.</text>
</comment>
<evidence type="ECO:0000313" key="9">
    <source>
        <dbReference type="Proteomes" id="UP000646579"/>
    </source>
</evidence>
<keyword evidence="1 5" id="KW-0808">Transferase</keyword>
<dbReference type="Gene3D" id="3.40.50.300">
    <property type="entry name" value="P-loop containing nucleotide triphosphate hydrolases"/>
    <property type="match status" value="1"/>
</dbReference>
<evidence type="ECO:0000256" key="5">
    <source>
        <dbReference type="HAMAP-Rule" id="MF_00235"/>
    </source>
</evidence>